<evidence type="ECO:0000256" key="1">
    <source>
        <dbReference type="ARBA" id="ARBA00022723"/>
    </source>
</evidence>
<dbReference type="GO" id="GO:0008270">
    <property type="term" value="F:zinc ion binding"/>
    <property type="evidence" value="ECO:0007669"/>
    <property type="project" value="UniProtKB-KW"/>
</dbReference>
<dbReference type="InterPro" id="IPR017907">
    <property type="entry name" value="Znf_RING_CS"/>
</dbReference>
<evidence type="ECO:0000259" key="5">
    <source>
        <dbReference type="PROSITE" id="PS50089"/>
    </source>
</evidence>
<keyword evidence="1" id="KW-0479">Metal-binding</keyword>
<evidence type="ECO:0000313" key="6">
    <source>
        <dbReference type="EMBL" id="GMT00133.1"/>
    </source>
</evidence>
<gene>
    <name evidence="6" type="ORF">PENTCL1PPCAC_22307</name>
</gene>
<organism evidence="6 7">
    <name type="scientific">Pristionchus entomophagus</name>
    <dbReference type="NCBI Taxonomy" id="358040"/>
    <lineage>
        <taxon>Eukaryota</taxon>
        <taxon>Metazoa</taxon>
        <taxon>Ecdysozoa</taxon>
        <taxon>Nematoda</taxon>
        <taxon>Chromadorea</taxon>
        <taxon>Rhabditida</taxon>
        <taxon>Rhabditina</taxon>
        <taxon>Diplogasteromorpha</taxon>
        <taxon>Diplogasteroidea</taxon>
        <taxon>Neodiplogasteridae</taxon>
        <taxon>Pristionchus</taxon>
    </lineage>
</organism>
<dbReference type="EMBL" id="BTSX01000005">
    <property type="protein sequence ID" value="GMT00133.1"/>
    <property type="molecule type" value="Genomic_DNA"/>
</dbReference>
<dbReference type="PANTHER" id="PTHR37446:SF1">
    <property type="entry name" value="CLAUDIN"/>
    <property type="match status" value="1"/>
</dbReference>
<evidence type="ECO:0000256" key="2">
    <source>
        <dbReference type="ARBA" id="ARBA00022771"/>
    </source>
</evidence>
<feature type="domain" description="RING-type" evidence="5">
    <location>
        <begin position="5"/>
        <end position="51"/>
    </location>
</feature>
<comment type="caution">
    <text evidence="6">The sequence shown here is derived from an EMBL/GenBank/DDBJ whole genome shotgun (WGS) entry which is preliminary data.</text>
</comment>
<keyword evidence="3" id="KW-0862">Zinc</keyword>
<proteinExistence type="predicted"/>
<keyword evidence="7" id="KW-1185">Reference proteome</keyword>
<accession>A0AAV5U0Y7</accession>
<sequence length="204" mass="23767">YSRVCDICCSEEPRDRSVFIGCGHSICRACAEQIQLAVLPPRRHPYCPFCRKNSKLVTMVEVLLDEEKEKGPKIEEIIDSTEASRDSYAARREKLIQLFLRGELEEETYTTVYDLHLTEEACARGVLGFRPNDVYDEEYRRLLAALPLGSIYRNYAEAAADVVRRREKRALIERLRREDEKKLVYSRVCGRCHSESPRQRCLFK</sequence>
<dbReference type="SUPFAM" id="SSF57850">
    <property type="entry name" value="RING/U-box"/>
    <property type="match status" value="1"/>
</dbReference>
<name>A0AAV5U0Y7_9BILA</name>
<dbReference type="SMART" id="SM00184">
    <property type="entry name" value="RING"/>
    <property type="match status" value="1"/>
</dbReference>
<reference evidence="6" key="1">
    <citation type="submission" date="2023-10" db="EMBL/GenBank/DDBJ databases">
        <title>Genome assembly of Pristionchus species.</title>
        <authorList>
            <person name="Yoshida K."/>
            <person name="Sommer R.J."/>
        </authorList>
    </citation>
    <scope>NUCLEOTIDE SEQUENCE</scope>
    <source>
        <strain evidence="6">RS0144</strain>
    </source>
</reference>
<dbReference type="PROSITE" id="PS50089">
    <property type="entry name" value="ZF_RING_2"/>
    <property type="match status" value="1"/>
</dbReference>
<protein>
    <recommendedName>
        <fullName evidence="5">RING-type domain-containing protein</fullName>
    </recommendedName>
</protein>
<dbReference type="InterPro" id="IPR013083">
    <property type="entry name" value="Znf_RING/FYVE/PHD"/>
</dbReference>
<dbReference type="PANTHER" id="PTHR37446">
    <property type="entry name" value="CLAUDIN-LIKE IN CAENORHABDITIS"/>
    <property type="match status" value="1"/>
</dbReference>
<feature type="non-terminal residue" evidence="6">
    <location>
        <position position="1"/>
    </location>
</feature>
<dbReference type="CDD" id="cd16449">
    <property type="entry name" value="RING-HC"/>
    <property type="match status" value="1"/>
</dbReference>
<dbReference type="Pfam" id="PF13920">
    <property type="entry name" value="zf-C3HC4_3"/>
    <property type="match status" value="1"/>
</dbReference>
<keyword evidence="2 4" id="KW-0863">Zinc-finger</keyword>
<dbReference type="PROSITE" id="PS00518">
    <property type="entry name" value="ZF_RING_1"/>
    <property type="match status" value="1"/>
</dbReference>
<dbReference type="Proteomes" id="UP001432027">
    <property type="component" value="Unassembled WGS sequence"/>
</dbReference>
<evidence type="ECO:0000313" key="7">
    <source>
        <dbReference type="Proteomes" id="UP001432027"/>
    </source>
</evidence>
<evidence type="ECO:0000256" key="3">
    <source>
        <dbReference type="ARBA" id="ARBA00022833"/>
    </source>
</evidence>
<dbReference type="AlphaFoldDB" id="A0AAV5U0Y7"/>
<dbReference type="Gene3D" id="3.30.40.10">
    <property type="entry name" value="Zinc/RING finger domain, C3HC4 (zinc finger)"/>
    <property type="match status" value="1"/>
</dbReference>
<evidence type="ECO:0000256" key="4">
    <source>
        <dbReference type="PROSITE-ProRule" id="PRU00175"/>
    </source>
</evidence>
<dbReference type="InterPro" id="IPR001841">
    <property type="entry name" value="Znf_RING"/>
</dbReference>